<accession>A0A0F9S3E9</accession>
<reference evidence="1" key="1">
    <citation type="journal article" date="2015" name="Nature">
        <title>Complex archaea that bridge the gap between prokaryotes and eukaryotes.</title>
        <authorList>
            <person name="Spang A."/>
            <person name="Saw J.H."/>
            <person name="Jorgensen S.L."/>
            <person name="Zaremba-Niedzwiedzka K."/>
            <person name="Martijn J."/>
            <person name="Lind A.E."/>
            <person name="van Eijk R."/>
            <person name="Schleper C."/>
            <person name="Guy L."/>
            <person name="Ettema T.J."/>
        </authorList>
    </citation>
    <scope>NUCLEOTIDE SEQUENCE</scope>
</reference>
<protein>
    <submittedName>
        <fullName evidence="1">Uncharacterized protein</fullName>
    </submittedName>
</protein>
<name>A0A0F9S3E9_9ZZZZ</name>
<dbReference type="AlphaFoldDB" id="A0A0F9S3E9"/>
<sequence>MRKLTYTTEFGGGYGEVSINLLEEESEKILGIKIGLMGPFHLRNDDIDELHDKIHECIEARETFAKLAAQGMGGWNDQPDPEAAETESISDSALGMLRMMGKGSLVHDNVEGGRCRYAEAVATLPEEHLEELRSHRLVEIVGHDELNSRCTWGISTEGAAYLAEQEG</sequence>
<gene>
    <name evidence="1" type="ORF">LCGC14_0520470</name>
</gene>
<proteinExistence type="predicted"/>
<evidence type="ECO:0000313" key="1">
    <source>
        <dbReference type="EMBL" id="KKN61594.1"/>
    </source>
</evidence>
<organism evidence="1">
    <name type="scientific">marine sediment metagenome</name>
    <dbReference type="NCBI Taxonomy" id="412755"/>
    <lineage>
        <taxon>unclassified sequences</taxon>
        <taxon>metagenomes</taxon>
        <taxon>ecological metagenomes</taxon>
    </lineage>
</organism>
<comment type="caution">
    <text evidence="1">The sequence shown here is derived from an EMBL/GenBank/DDBJ whole genome shotgun (WGS) entry which is preliminary data.</text>
</comment>
<dbReference type="EMBL" id="LAZR01000653">
    <property type="protein sequence ID" value="KKN61594.1"/>
    <property type="molecule type" value="Genomic_DNA"/>
</dbReference>